<feature type="transmembrane region" description="Helical" evidence="6">
    <location>
        <begin position="88"/>
        <end position="109"/>
    </location>
</feature>
<dbReference type="Proteomes" id="UP000298805">
    <property type="component" value="Chromosome"/>
</dbReference>
<dbReference type="EMBL" id="CP027432">
    <property type="protein sequence ID" value="QCI27871.1"/>
    <property type="molecule type" value="Genomic_DNA"/>
</dbReference>
<evidence type="ECO:0000256" key="5">
    <source>
        <dbReference type="ARBA" id="ARBA00023136"/>
    </source>
</evidence>
<keyword evidence="3 6" id="KW-0812">Transmembrane</keyword>
<dbReference type="InterPro" id="IPR037185">
    <property type="entry name" value="EmrE-like"/>
</dbReference>
<evidence type="ECO:0000256" key="3">
    <source>
        <dbReference type="ARBA" id="ARBA00022692"/>
    </source>
</evidence>
<dbReference type="Proteomes" id="UP000272781">
    <property type="component" value="Unassembled WGS sequence"/>
</dbReference>
<evidence type="ECO:0000256" key="2">
    <source>
        <dbReference type="ARBA" id="ARBA00022475"/>
    </source>
</evidence>
<protein>
    <submittedName>
        <fullName evidence="8">DMT family transporter</fullName>
    </submittedName>
    <submittedName>
        <fullName evidence="9">EamA-like transporter family protein</fullName>
    </submittedName>
</protein>
<gene>
    <name evidence="8" type="ORF">C6V80_02490</name>
    <name evidence="9" type="ORF">EDC58_0930</name>
</gene>
<feature type="transmembrane region" description="Helical" evidence="6">
    <location>
        <begin position="183"/>
        <end position="201"/>
    </location>
</feature>
<dbReference type="InterPro" id="IPR000620">
    <property type="entry name" value="EamA_dom"/>
</dbReference>
<feature type="transmembrane region" description="Helical" evidence="6">
    <location>
        <begin position="213"/>
        <end position="232"/>
    </location>
</feature>
<feature type="domain" description="EamA" evidence="7">
    <location>
        <begin position="148"/>
        <end position="283"/>
    </location>
</feature>
<feature type="transmembrane region" description="Helical" evidence="6">
    <location>
        <begin position="66"/>
        <end position="82"/>
    </location>
</feature>
<reference evidence="11" key="1">
    <citation type="submission" date="2018-03" db="EMBL/GenBank/DDBJ databases">
        <title>A comparative analysis of the Nautiliaceae.</title>
        <authorList>
            <person name="Grosche A."/>
            <person name="Smedile F."/>
            <person name="Vetriani C."/>
        </authorList>
    </citation>
    <scope>NUCLEOTIDE SEQUENCE [LARGE SCALE GENOMIC DNA]</scope>
    <source>
        <strain evidence="11">TB6</strain>
    </source>
</reference>
<dbReference type="RefSeq" id="WP_123352336.1">
    <property type="nucleotide sequence ID" value="NZ_CP027432.2"/>
</dbReference>
<comment type="subcellular location">
    <subcellularLocation>
        <location evidence="1">Cell membrane</location>
        <topology evidence="1">Multi-pass membrane protein</topology>
    </subcellularLocation>
</comment>
<organism evidence="9 10">
    <name type="scientific">Caminibacter pacificus</name>
    <dbReference type="NCBI Taxonomy" id="1424653"/>
    <lineage>
        <taxon>Bacteria</taxon>
        <taxon>Pseudomonadati</taxon>
        <taxon>Campylobacterota</taxon>
        <taxon>Epsilonproteobacteria</taxon>
        <taxon>Nautiliales</taxon>
        <taxon>Nautiliaceae</taxon>
        <taxon>Caminibacter</taxon>
    </lineage>
</organism>
<feature type="transmembrane region" description="Helical" evidence="6">
    <location>
        <begin position="268"/>
        <end position="284"/>
    </location>
</feature>
<keyword evidence="5 6" id="KW-0472">Membrane</keyword>
<evidence type="ECO:0000313" key="10">
    <source>
        <dbReference type="Proteomes" id="UP000272781"/>
    </source>
</evidence>
<evidence type="ECO:0000256" key="4">
    <source>
        <dbReference type="ARBA" id="ARBA00022989"/>
    </source>
</evidence>
<feature type="transmembrane region" description="Helical" evidence="6">
    <location>
        <begin position="244"/>
        <end position="262"/>
    </location>
</feature>
<name>A0AAJ4UXW6_9BACT</name>
<keyword evidence="4 6" id="KW-1133">Transmembrane helix</keyword>
<dbReference type="GO" id="GO:0005886">
    <property type="term" value="C:plasma membrane"/>
    <property type="evidence" value="ECO:0007669"/>
    <property type="project" value="UniProtKB-SubCell"/>
</dbReference>
<dbReference type="PANTHER" id="PTHR42920">
    <property type="entry name" value="OS03G0707200 PROTEIN-RELATED"/>
    <property type="match status" value="1"/>
</dbReference>
<evidence type="ECO:0000259" key="7">
    <source>
        <dbReference type="Pfam" id="PF00892"/>
    </source>
</evidence>
<evidence type="ECO:0000256" key="1">
    <source>
        <dbReference type="ARBA" id="ARBA00004651"/>
    </source>
</evidence>
<feature type="domain" description="EamA" evidence="7">
    <location>
        <begin position="9"/>
        <end position="138"/>
    </location>
</feature>
<keyword evidence="2" id="KW-1003">Cell membrane</keyword>
<dbReference type="EMBL" id="RJVK01000002">
    <property type="protein sequence ID" value="ROR39951.1"/>
    <property type="molecule type" value="Genomic_DNA"/>
</dbReference>
<dbReference type="SUPFAM" id="SSF103481">
    <property type="entry name" value="Multidrug resistance efflux transporter EmrE"/>
    <property type="match status" value="2"/>
</dbReference>
<reference evidence="8" key="3">
    <citation type="submission" date="2019-06" db="EMBL/GenBank/DDBJ databases">
        <title>A comparative analysis of the Nautiliaceae.</title>
        <authorList>
            <person name="Grosche A."/>
            <person name="Smedile F."/>
            <person name="Vetriani C."/>
        </authorList>
    </citation>
    <scope>NUCLEOTIDE SEQUENCE</scope>
    <source>
        <strain evidence="8">TB6</strain>
    </source>
</reference>
<dbReference type="InterPro" id="IPR051258">
    <property type="entry name" value="Diverse_Substrate_Transporter"/>
</dbReference>
<evidence type="ECO:0000313" key="9">
    <source>
        <dbReference type="EMBL" id="ROR39951.1"/>
    </source>
</evidence>
<evidence type="ECO:0000313" key="11">
    <source>
        <dbReference type="Proteomes" id="UP000298805"/>
    </source>
</evidence>
<keyword evidence="11" id="KW-1185">Reference proteome</keyword>
<evidence type="ECO:0000256" key="6">
    <source>
        <dbReference type="SAM" id="Phobius"/>
    </source>
</evidence>
<proteinExistence type="predicted"/>
<dbReference type="PANTHER" id="PTHR42920:SF11">
    <property type="entry name" value="INNER MEMBRANE PROTEIN YTFF"/>
    <property type="match status" value="1"/>
</dbReference>
<accession>A0AAJ4UXW6</accession>
<feature type="transmembrane region" description="Helical" evidence="6">
    <location>
        <begin position="7"/>
        <end position="26"/>
    </location>
</feature>
<dbReference type="Pfam" id="PF00892">
    <property type="entry name" value="EamA"/>
    <property type="match status" value="2"/>
</dbReference>
<dbReference type="AlphaFoldDB" id="A0AAJ4UXW6"/>
<evidence type="ECO:0000313" key="8">
    <source>
        <dbReference type="EMBL" id="QCI27871.1"/>
    </source>
</evidence>
<feature type="transmembrane region" description="Helical" evidence="6">
    <location>
        <begin position="152"/>
        <end position="171"/>
    </location>
</feature>
<reference evidence="9 10" key="2">
    <citation type="submission" date="2018-11" db="EMBL/GenBank/DDBJ databases">
        <title>Genomic Encyclopedia of Type Strains, Phase IV (KMG-IV): sequencing the most valuable type-strain genomes for metagenomic binning, comparative biology and taxonomic classification.</title>
        <authorList>
            <person name="Goeker M."/>
        </authorList>
    </citation>
    <scope>NUCLEOTIDE SEQUENCE [LARGE SCALE GENOMIC DNA]</scope>
    <source>
        <strain evidence="9 10">DSM 27783</strain>
    </source>
</reference>
<feature type="transmembrane region" description="Helical" evidence="6">
    <location>
        <begin position="121"/>
        <end position="140"/>
    </location>
</feature>
<sequence length="289" mass="33150">MRKNNLLYHFIALVTIIIWSLTFIQTKILLKYLSPEEILLDRFVIAWIIFFIIFPKIKFFSLKEELIFVFLGFSGIFGYYILENISLSLTSAINVGIIVTSAPIFTTILKITTQKTNSKKVLFSIIGFIFVIIGLLIMEIKHISKPNLGDILAILGALFFGAYSFVLGKVNSKTNSILITRKSFFWGIVFLMIFLFFKHFNFSDIKIYQNVDVWFNILFLSFFATALCFFMWKKAVSKIETKASNYIYLVPIINTLAAVFILNENITASMFISIIIILSGLFISQKFGV</sequence>
<feature type="transmembrane region" description="Helical" evidence="6">
    <location>
        <begin position="38"/>
        <end position="54"/>
    </location>
</feature>